<dbReference type="Proteomes" id="UP001580407">
    <property type="component" value="Unassembled WGS sequence"/>
</dbReference>
<organism evidence="2 3">
    <name type="scientific">Paenibacillus terreus</name>
    <dbReference type="NCBI Taxonomy" id="1387834"/>
    <lineage>
        <taxon>Bacteria</taxon>
        <taxon>Bacillati</taxon>
        <taxon>Bacillota</taxon>
        <taxon>Bacilli</taxon>
        <taxon>Bacillales</taxon>
        <taxon>Paenibacillaceae</taxon>
        <taxon>Paenibacillus</taxon>
    </lineage>
</organism>
<dbReference type="RefSeq" id="WP_375524410.1">
    <property type="nucleotide sequence ID" value="NZ_JBHILM010000005.1"/>
</dbReference>
<feature type="transmembrane region" description="Helical" evidence="1">
    <location>
        <begin position="60"/>
        <end position="77"/>
    </location>
</feature>
<gene>
    <name evidence="2" type="ORF">ACE3NQ_06790</name>
</gene>
<comment type="caution">
    <text evidence="2">The sequence shown here is derived from an EMBL/GenBank/DDBJ whole genome shotgun (WGS) entry which is preliminary data.</text>
</comment>
<evidence type="ECO:0000256" key="1">
    <source>
        <dbReference type="SAM" id="Phobius"/>
    </source>
</evidence>
<name>A0ABV5B5E0_9BACL</name>
<evidence type="ECO:0008006" key="4">
    <source>
        <dbReference type="Google" id="ProtNLM"/>
    </source>
</evidence>
<proteinExistence type="predicted"/>
<sequence length="82" mass="9508">MEKWWKRKKNNKGNKIRYAGSRYVYDWNDVKEVLSLALLLGALIGWPVFSLIFWMLGHSFLGPVSLICSILGAYILYRGLTK</sequence>
<accession>A0ABV5B5E0</accession>
<keyword evidence="1" id="KW-1133">Transmembrane helix</keyword>
<reference evidence="2 3" key="1">
    <citation type="submission" date="2024-09" db="EMBL/GenBank/DDBJ databases">
        <authorList>
            <person name="Ruan L."/>
        </authorList>
    </citation>
    <scope>NUCLEOTIDE SEQUENCE [LARGE SCALE GENOMIC DNA]</scope>
    <source>
        <strain evidence="2 3">D33</strain>
    </source>
</reference>
<evidence type="ECO:0000313" key="3">
    <source>
        <dbReference type="Proteomes" id="UP001580407"/>
    </source>
</evidence>
<keyword evidence="3" id="KW-1185">Reference proteome</keyword>
<keyword evidence="1" id="KW-0812">Transmembrane</keyword>
<dbReference type="EMBL" id="JBHILM010000005">
    <property type="protein sequence ID" value="MFB5680614.1"/>
    <property type="molecule type" value="Genomic_DNA"/>
</dbReference>
<keyword evidence="1" id="KW-0472">Membrane</keyword>
<evidence type="ECO:0000313" key="2">
    <source>
        <dbReference type="EMBL" id="MFB5680614.1"/>
    </source>
</evidence>
<protein>
    <recommendedName>
        <fullName evidence="4">AtpZ/AtpI family protein</fullName>
    </recommendedName>
</protein>
<feature type="transmembrane region" description="Helical" evidence="1">
    <location>
        <begin position="33"/>
        <end position="54"/>
    </location>
</feature>